<evidence type="ECO:0000256" key="2">
    <source>
        <dbReference type="ARBA" id="ARBA00023015"/>
    </source>
</evidence>
<dbReference type="RefSeq" id="WP_187726155.1">
    <property type="nucleotide sequence ID" value="NZ_CP060783.1"/>
</dbReference>
<evidence type="ECO:0000313" key="6">
    <source>
        <dbReference type="EMBL" id="QNP50658.1"/>
    </source>
</evidence>
<evidence type="ECO:0000259" key="5">
    <source>
        <dbReference type="PROSITE" id="PS50931"/>
    </source>
</evidence>
<dbReference type="GO" id="GO:0003700">
    <property type="term" value="F:DNA-binding transcription factor activity"/>
    <property type="evidence" value="ECO:0007669"/>
    <property type="project" value="InterPro"/>
</dbReference>
<dbReference type="InterPro" id="IPR036388">
    <property type="entry name" value="WH-like_DNA-bd_sf"/>
</dbReference>
<accession>A0A7H0GQU2</accession>
<comment type="similarity">
    <text evidence="1">Belongs to the LysR transcriptional regulatory family.</text>
</comment>
<dbReference type="Pfam" id="PF03466">
    <property type="entry name" value="LysR_substrate"/>
    <property type="match status" value="1"/>
</dbReference>
<dbReference type="PANTHER" id="PTHR30537:SF3">
    <property type="entry name" value="TRANSCRIPTIONAL REGULATORY PROTEIN"/>
    <property type="match status" value="1"/>
</dbReference>
<gene>
    <name evidence="6" type="ORF">H9K75_22240</name>
</gene>
<dbReference type="PANTHER" id="PTHR30537">
    <property type="entry name" value="HTH-TYPE TRANSCRIPTIONAL REGULATOR"/>
    <property type="match status" value="1"/>
</dbReference>
<dbReference type="SUPFAM" id="SSF46785">
    <property type="entry name" value="Winged helix' DNA-binding domain"/>
    <property type="match status" value="1"/>
</dbReference>
<dbReference type="GO" id="GO:0006351">
    <property type="term" value="P:DNA-templated transcription"/>
    <property type="evidence" value="ECO:0007669"/>
    <property type="project" value="TreeGrafter"/>
</dbReference>
<proteinExistence type="inferred from homology"/>
<organism evidence="6 7">
    <name type="scientific">Diaphorobacter aerolatus</name>
    <dbReference type="NCBI Taxonomy" id="1288495"/>
    <lineage>
        <taxon>Bacteria</taxon>
        <taxon>Pseudomonadati</taxon>
        <taxon>Pseudomonadota</taxon>
        <taxon>Betaproteobacteria</taxon>
        <taxon>Burkholderiales</taxon>
        <taxon>Comamonadaceae</taxon>
        <taxon>Diaphorobacter</taxon>
    </lineage>
</organism>
<dbReference type="InterPro" id="IPR058163">
    <property type="entry name" value="LysR-type_TF_proteobact-type"/>
</dbReference>
<dbReference type="SUPFAM" id="SSF53850">
    <property type="entry name" value="Periplasmic binding protein-like II"/>
    <property type="match status" value="1"/>
</dbReference>
<evidence type="ECO:0000256" key="1">
    <source>
        <dbReference type="ARBA" id="ARBA00009437"/>
    </source>
</evidence>
<evidence type="ECO:0000256" key="3">
    <source>
        <dbReference type="ARBA" id="ARBA00023125"/>
    </source>
</evidence>
<dbReference type="Gene3D" id="3.40.190.290">
    <property type="match status" value="1"/>
</dbReference>
<reference evidence="6 7" key="1">
    <citation type="submission" date="2020-08" db="EMBL/GenBank/DDBJ databases">
        <title>Genome sequence of Diaphorobacter aerolatus KACC 16536T.</title>
        <authorList>
            <person name="Hyun D.-W."/>
            <person name="Bae J.-W."/>
        </authorList>
    </citation>
    <scope>NUCLEOTIDE SEQUENCE [LARGE SCALE GENOMIC DNA]</scope>
    <source>
        <strain evidence="6 7">KACC 16536</strain>
    </source>
</reference>
<keyword evidence="2" id="KW-0805">Transcription regulation</keyword>
<dbReference type="Proteomes" id="UP000516028">
    <property type="component" value="Chromosome"/>
</dbReference>
<protein>
    <submittedName>
        <fullName evidence="6">LysR family transcriptional regulator</fullName>
    </submittedName>
</protein>
<dbReference type="KEGG" id="daer:H9K75_22240"/>
<sequence length="313" mass="35631">MHPCCALMHNRFMKQLPEWNDLRVFLMVARLGTISLAGERLGIEHSTVSRRIDRLEEKLGAVLFDRRRSGYTLTDAGRRLIPNAEKMEAALLEAVEQSLGQAEVIEGTVRVGTPEAFGIHVLAPSLARLREQHPGLHIELMAQPQFPSLVTREVEILVTLEPPEAGRYKVARLAQVDYFLYCSPSYRTTHPPIRELGDVIHHEFVDYIHDGSVSDRYRILQELTPHPRRSFSATSVLAQRTAAAAGLGLVLLTPYVARQGNDLVCVFPDQPLMTRGLWIAAPEDLLKIRRYRFVWDHIRQLIEEHPDLFRRPS</sequence>
<name>A0A7H0GQU2_9BURK</name>
<keyword evidence="4" id="KW-0804">Transcription</keyword>
<dbReference type="AlphaFoldDB" id="A0A7H0GQU2"/>
<dbReference type="Pfam" id="PF00126">
    <property type="entry name" value="HTH_1"/>
    <property type="match status" value="1"/>
</dbReference>
<dbReference type="EMBL" id="CP060783">
    <property type="protein sequence ID" value="QNP50658.1"/>
    <property type="molecule type" value="Genomic_DNA"/>
</dbReference>
<evidence type="ECO:0000256" key="4">
    <source>
        <dbReference type="ARBA" id="ARBA00023163"/>
    </source>
</evidence>
<keyword evidence="7" id="KW-1185">Reference proteome</keyword>
<dbReference type="PROSITE" id="PS50931">
    <property type="entry name" value="HTH_LYSR"/>
    <property type="match status" value="1"/>
</dbReference>
<dbReference type="InterPro" id="IPR000847">
    <property type="entry name" value="LysR_HTH_N"/>
</dbReference>
<dbReference type="InterPro" id="IPR005119">
    <property type="entry name" value="LysR_subst-bd"/>
</dbReference>
<keyword evidence="3" id="KW-0238">DNA-binding</keyword>
<dbReference type="Gene3D" id="1.10.10.10">
    <property type="entry name" value="Winged helix-like DNA-binding domain superfamily/Winged helix DNA-binding domain"/>
    <property type="match status" value="1"/>
</dbReference>
<feature type="domain" description="HTH lysR-type" evidence="5">
    <location>
        <begin position="17"/>
        <end position="74"/>
    </location>
</feature>
<dbReference type="GO" id="GO:0043565">
    <property type="term" value="F:sequence-specific DNA binding"/>
    <property type="evidence" value="ECO:0007669"/>
    <property type="project" value="TreeGrafter"/>
</dbReference>
<dbReference type="InterPro" id="IPR036390">
    <property type="entry name" value="WH_DNA-bd_sf"/>
</dbReference>
<evidence type="ECO:0000313" key="7">
    <source>
        <dbReference type="Proteomes" id="UP000516028"/>
    </source>
</evidence>